<evidence type="ECO:0000256" key="4">
    <source>
        <dbReference type="ARBA" id="ARBA00022741"/>
    </source>
</evidence>
<keyword evidence="6 8" id="KW-0315">Glutamine amidotransferase</keyword>
<comment type="function">
    <text evidence="8">Small subunit of the glutamine-dependent carbamoyl phosphate synthetase (CPSase). CPSase catalyzes the formation of carbamoyl phosphate from the ammonia moiety of glutamine, carbonate, and phosphate donated by ATP, constituting the first step of 2 biosynthetic pathways, one leading to arginine and/or urea and the other to pyrimidine nucleotides. The small subunit (glutamine amidotransferase) binds and cleaves glutamine to supply the large subunit with the substrate ammonia.</text>
</comment>
<evidence type="ECO:0000256" key="3">
    <source>
        <dbReference type="ARBA" id="ARBA00022598"/>
    </source>
</evidence>
<dbReference type="SMART" id="SM01097">
    <property type="entry name" value="CPSase_sm_chain"/>
    <property type="match status" value="1"/>
</dbReference>
<dbReference type="Pfam" id="PF00988">
    <property type="entry name" value="CPSase_sm_chain"/>
    <property type="match status" value="1"/>
</dbReference>
<evidence type="ECO:0000259" key="9">
    <source>
        <dbReference type="SMART" id="SM01097"/>
    </source>
</evidence>
<dbReference type="InterPro" id="IPR006274">
    <property type="entry name" value="CarbamoylP_synth_ssu"/>
</dbReference>
<dbReference type="PANTHER" id="PTHR43418:SF7">
    <property type="entry name" value="CARBAMOYL-PHOSPHATE SYNTHASE SMALL CHAIN"/>
    <property type="match status" value="1"/>
</dbReference>
<dbReference type="PRINTS" id="PR00096">
    <property type="entry name" value="GATASE"/>
</dbReference>
<dbReference type="OrthoDB" id="9804328at2"/>
<dbReference type="GO" id="GO:0005524">
    <property type="term" value="F:ATP binding"/>
    <property type="evidence" value="ECO:0007669"/>
    <property type="project" value="UniProtKB-UniRule"/>
</dbReference>
<dbReference type="SUPFAM" id="SSF52317">
    <property type="entry name" value="Class I glutamine amidotransferase-like"/>
    <property type="match status" value="1"/>
</dbReference>
<feature type="binding site" evidence="8">
    <location>
        <position position="248"/>
    </location>
    <ligand>
        <name>L-glutamine</name>
        <dbReference type="ChEBI" id="CHEBI:58359"/>
    </ligand>
</feature>
<dbReference type="NCBIfam" id="TIGR01368">
    <property type="entry name" value="CPSaseIIsmall"/>
    <property type="match status" value="1"/>
</dbReference>
<comment type="caution">
    <text evidence="10">The sequence shown here is derived from an EMBL/GenBank/DDBJ whole genome shotgun (WGS) entry which is preliminary data.</text>
</comment>
<dbReference type="PRINTS" id="PR00099">
    <property type="entry name" value="CPSGATASE"/>
</dbReference>
<keyword evidence="11" id="KW-1185">Reference proteome</keyword>
<dbReference type="InterPro" id="IPR002474">
    <property type="entry name" value="CarbamoylP_synth_ssu_N"/>
</dbReference>
<dbReference type="HAMAP" id="MF_01209">
    <property type="entry name" value="CPSase_S_chain"/>
    <property type="match status" value="1"/>
</dbReference>
<dbReference type="AlphaFoldDB" id="A0A5C8P2W2"/>
<evidence type="ECO:0000313" key="11">
    <source>
        <dbReference type="Proteomes" id="UP000321574"/>
    </source>
</evidence>
<comment type="pathway">
    <text evidence="8">Pyrimidine metabolism; UMP biosynthesis via de novo pathway; (S)-dihydroorotate from bicarbonate: step 1/3.</text>
</comment>
<accession>A0A5C8P2W2</accession>
<dbReference type="Gene3D" id="3.40.50.880">
    <property type="match status" value="1"/>
</dbReference>
<dbReference type="GO" id="GO:0004359">
    <property type="term" value="F:glutaminase activity"/>
    <property type="evidence" value="ECO:0007669"/>
    <property type="project" value="RHEA"/>
</dbReference>
<evidence type="ECO:0000256" key="6">
    <source>
        <dbReference type="ARBA" id="ARBA00022962"/>
    </source>
</evidence>
<dbReference type="GO" id="GO:0004088">
    <property type="term" value="F:carbamoyl-phosphate synthase (glutamine-hydrolyzing) activity"/>
    <property type="evidence" value="ECO:0007669"/>
    <property type="project" value="UniProtKB-UniRule"/>
</dbReference>
<keyword evidence="8" id="KW-0028">Amino-acid biosynthesis</keyword>
<protein>
    <recommendedName>
        <fullName evidence="8">Carbamoyl phosphate synthase small chain</fullName>
        <ecNumber evidence="8">6.3.5.5</ecNumber>
    </recommendedName>
    <alternativeName>
        <fullName evidence="8">Carbamoyl phosphate synthetase glutamine chain</fullName>
    </alternativeName>
</protein>
<comment type="pathway">
    <text evidence="1 8">Amino-acid biosynthesis; L-arginine biosynthesis; carbamoyl phosphate from bicarbonate: step 1/1.</text>
</comment>
<evidence type="ECO:0000256" key="1">
    <source>
        <dbReference type="ARBA" id="ARBA00005077"/>
    </source>
</evidence>
<keyword evidence="8" id="KW-0665">Pyrimidine biosynthesis</keyword>
<keyword evidence="4 8" id="KW-0547">Nucleotide-binding</keyword>
<keyword evidence="5 8" id="KW-0067">ATP-binding</keyword>
<dbReference type="GO" id="GO:0006207">
    <property type="term" value="P:'de novo' pyrimidine nucleobase biosynthetic process"/>
    <property type="evidence" value="ECO:0007669"/>
    <property type="project" value="InterPro"/>
</dbReference>
<comment type="catalytic activity">
    <reaction evidence="8">
        <text>L-glutamine + H2O = L-glutamate + NH4(+)</text>
        <dbReference type="Rhea" id="RHEA:15889"/>
        <dbReference type="ChEBI" id="CHEBI:15377"/>
        <dbReference type="ChEBI" id="CHEBI:28938"/>
        <dbReference type="ChEBI" id="CHEBI:29985"/>
        <dbReference type="ChEBI" id="CHEBI:58359"/>
    </reaction>
</comment>
<dbReference type="GO" id="GO:0006541">
    <property type="term" value="P:glutamine metabolic process"/>
    <property type="evidence" value="ECO:0007669"/>
    <property type="project" value="InterPro"/>
</dbReference>
<dbReference type="NCBIfam" id="NF009475">
    <property type="entry name" value="PRK12838.1"/>
    <property type="match status" value="1"/>
</dbReference>
<feature type="region of interest" description="CPSase" evidence="8">
    <location>
        <begin position="1"/>
        <end position="172"/>
    </location>
</feature>
<dbReference type="InterPro" id="IPR035686">
    <property type="entry name" value="CPSase_GATase1"/>
</dbReference>
<dbReference type="GO" id="GO:0006526">
    <property type="term" value="P:L-arginine biosynthetic process"/>
    <property type="evidence" value="ECO:0007669"/>
    <property type="project" value="UniProtKB-UniRule"/>
</dbReference>
<dbReference type="SUPFAM" id="SSF52021">
    <property type="entry name" value="Carbamoyl phosphate synthetase, small subunit N-terminal domain"/>
    <property type="match status" value="1"/>
</dbReference>
<evidence type="ECO:0000256" key="7">
    <source>
        <dbReference type="ARBA" id="ARBA00048816"/>
    </source>
</evidence>
<dbReference type="UniPathway" id="UPA00068">
    <property type="reaction ID" value="UER00171"/>
</dbReference>
<dbReference type="UniPathway" id="UPA00070">
    <property type="reaction ID" value="UER00115"/>
</dbReference>
<organism evidence="10 11">
    <name type="scientific">Cerasibacillus terrae</name>
    <dbReference type="NCBI Taxonomy" id="2498845"/>
    <lineage>
        <taxon>Bacteria</taxon>
        <taxon>Bacillati</taxon>
        <taxon>Bacillota</taxon>
        <taxon>Bacilli</taxon>
        <taxon>Bacillales</taxon>
        <taxon>Bacillaceae</taxon>
        <taxon>Cerasibacillus</taxon>
    </lineage>
</organism>
<dbReference type="InterPro" id="IPR036480">
    <property type="entry name" value="CarbP_synth_ssu_N_sf"/>
</dbReference>
<keyword evidence="8" id="KW-0055">Arginine biosynthesis</keyword>
<dbReference type="EC" id="6.3.5.5" evidence="8"/>
<dbReference type="RefSeq" id="WP_147665200.1">
    <property type="nucleotide sequence ID" value="NZ_VDUW01000001.1"/>
</dbReference>
<feature type="domain" description="Carbamoyl-phosphate synthase small subunit N-terminal" evidence="9">
    <location>
        <begin position="2"/>
        <end position="132"/>
    </location>
</feature>
<evidence type="ECO:0000256" key="2">
    <source>
        <dbReference type="ARBA" id="ARBA00007800"/>
    </source>
</evidence>
<dbReference type="GO" id="GO:0044205">
    <property type="term" value="P:'de novo' UMP biosynthetic process"/>
    <property type="evidence" value="ECO:0007669"/>
    <property type="project" value="UniProtKB-UniRule"/>
</dbReference>
<comment type="caution">
    <text evidence="8">Lacks conserved residue(s) required for the propagation of feature annotation.</text>
</comment>
<evidence type="ECO:0000313" key="10">
    <source>
        <dbReference type="EMBL" id="TXL67617.1"/>
    </source>
</evidence>
<feature type="binding site" evidence="8">
    <location>
        <position position="220"/>
    </location>
    <ligand>
        <name>L-glutamine</name>
        <dbReference type="ChEBI" id="CHEBI:58359"/>
    </ligand>
</feature>
<comment type="catalytic activity">
    <reaction evidence="7 8">
        <text>hydrogencarbonate + L-glutamine + 2 ATP + H2O = carbamoyl phosphate + L-glutamate + 2 ADP + phosphate + 2 H(+)</text>
        <dbReference type="Rhea" id="RHEA:18633"/>
        <dbReference type="ChEBI" id="CHEBI:15377"/>
        <dbReference type="ChEBI" id="CHEBI:15378"/>
        <dbReference type="ChEBI" id="CHEBI:17544"/>
        <dbReference type="ChEBI" id="CHEBI:29985"/>
        <dbReference type="ChEBI" id="CHEBI:30616"/>
        <dbReference type="ChEBI" id="CHEBI:43474"/>
        <dbReference type="ChEBI" id="CHEBI:58228"/>
        <dbReference type="ChEBI" id="CHEBI:58359"/>
        <dbReference type="ChEBI" id="CHEBI:456216"/>
        <dbReference type="EC" id="6.3.5.5"/>
    </reaction>
</comment>
<comment type="subunit">
    <text evidence="8">Composed of two chains; the small (or glutamine) chain promotes the hydrolysis of glutamine to ammonia, which is used by the large (or ammonia) chain to synthesize carbamoyl phosphate. Tetramer of heterodimers (alpha,beta)4.</text>
</comment>
<evidence type="ECO:0000256" key="8">
    <source>
        <dbReference type="HAMAP-Rule" id="MF_01209"/>
    </source>
</evidence>
<feature type="active site" evidence="8">
    <location>
        <position position="333"/>
    </location>
</feature>
<gene>
    <name evidence="8" type="primary">carA</name>
    <name evidence="10" type="ORF">FHP05_00965</name>
</gene>
<dbReference type="PANTHER" id="PTHR43418">
    <property type="entry name" value="MULTIFUNCTIONAL TRYPTOPHAN BIOSYNTHESIS PROTEIN-RELATED"/>
    <property type="match status" value="1"/>
</dbReference>
<comment type="similarity">
    <text evidence="2 8">Belongs to the CarA family.</text>
</comment>
<dbReference type="InterPro" id="IPR029062">
    <property type="entry name" value="Class_I_gatase-like"/>
</dbReference>
<evidence type="ECO:0000256" key="5">
    <source>
        <dbReference type="ARBA" id="ARBA00022840"/>
    </source>
</evidence>
<proteinExistence type="inferred from homology"/>
<feature type="binding site" evidence="8">
    <location>
        <position position="222"/>
    </location>
    <ligand>
        <name>L-glutamine</name>
        <dbReference type="ChEBI" id="CHEBI:58359"/>
    </ligand>
</feature>
<dbReference type="InterPro" id="IPR050472">
    <property type="entry name" value="Anth_synth/Amidotransfase"/>
</dbReference>
<reference evidence="10 11" key="1">
    <citation type="submission" date="2019-06" db="EMBL/GenBank/DDBJ databases">
        <title>Cerasibacillus sp. nov., isolated from maize field.</title>
        <authorList>
            <person name="Lin S.-Y."/>
            <person name="Tsai C.-F."/>
            <person name="Young C.-C."/>
        </authorList>
    </citation>
    <scope>NUCLEOTIDE SEQUENCE [LARGE SCALE GENOMIC DNA]</scope>
    <source>
        <strain evidence="10 11">CC-CFT480</strain>
    </source>
</reference>
<feature type="binding site" evidence="8">
    <location>
        <position position="291"/>
    </location>
    <ligand>
        <name>L-glutamine</name>
        <dbReference type="ChEBI" id="CHEBI:58359"/>
    </ligand>
</feature>
<sequence length="365" mass="39996">MTKQQLVLEDGTTFIGTGFGSTESISGEVVFYNGITGYQEMISDPANAGKIIVMTQPLVGNYGINQDDFETLDPCINGLIVKEVSDYPSNFRMDESLDSFFKAHDIPGITGVDTRKLVTHIRNQGSMKGSITNIESSLDSIIETLTSIPEQTNVVEQVSAVKPYIIPGRGSRIVIIDLGIKHGILRELTKRGCHITVVPYNYGFEKIMRLKPEGVLLSNGPGNPTAIPEVIETIKELIGKTPLFGIGLGQLLFGLACGASTEKLPYGQYGNYPVKDLETNQSHLVAKSQSYTITNNSLDGTKLEKIYIGLNDKTVEGLKHKEYPAFSVQFNPEGSPGPEDIIYLFDSFLQEIKQFSENKEDTSNA</sequence>
<keyword evidence="3 8" id="KW-0436">Ligase</keyword>
<name>A0A5C8P2W2_9BACI</name>
<dbReference type="InterPro" id="IPR017926">
    <property type="entry name" value="GATASE"/>
</dbReference>
<dbReference type="EMBL" id="VDUW01000001">
    <property type="protein sequence ID" value="TXL67617.1"/>
    <property type="molecule type" value="Genomic_DNA"/>
</dbReference>
<dbReference type="PROSITE" id="PS51273">
    <property type="entry name" value="GATASE_TYPE_1"/>
    <property type="match status" value="1"/>
</dbReference>
<dbReference type="CDD" id="cd01744">
    <property type="entry name" value="GATase1_CPSase"/>
    <property type="match status" value="1"/>
</dbReference>
<dbReference type="Pfam" id="PF00117">
    <property type="entry name" value="GATase"/>
    <property type="match status" value="1"/>
</dbReference>
<dbReference type="Gene3D" id="3.50.30.20">
    <property type="entry name" value="Carbamoyl-phosphate synthase small subunit, N-terminal domain"/>
    <property type="match status" value="1"/>
</dbReference>
<dbReference type="Proteomes" id="UP000321574">
    <property type="component" value="Unassembled WGS sequence"/>
</dbReference>